<protein>
    <recommendedName>
        <fullName evidence="3">HTH cro/C1-type domain-containing protein</fullName>
    </recommendedName>
</protein>
<evidence type="ECO:0000313" key="1">
    <source>
        <dbReference type="EMBL" id="MFC3680750.1"/>
    </source>
</evidence>
<organism evidence="1 2">
    <name type="scientific">Bacterioplanoides pacificum</name>
    <dbReference type="NCBI Taxonomy" id="1171596"/>
    <lineage>
        <taxon>Bacteria</taxon>
        <taxon>Pseudomonadati</taxon>
        <taxon>Pseudomonadota</taxon>
        <taxon>Gammaproteobacteria</taxon>
        <taxon>Oceanospirillales</taxon>
        <taxon>Oceanospirillaceae</taxon>
        <taxon>Bacterioplanoides</taxon>
    </lineage>
</organism>
<keyword evidence="2" id="KW-1185">Reference proteome</keyword>
<name>A0ABV7VT80_9GAMM</name>
<evidence type="ECO:0008006" key="3">
    <source>
        <dbReference type="Google" id="ProtNLM"/>
    </source>
</evidence>
<sequence length="83" mass="9266">MMSDQGIRWQRAQELMRENALDIETMAACLGIDESKLTAMLADTPKRKIPDSLAQLMEQTFSKPQGWLDQGEDGGISYDLFGA</sequence>
<dbReference type="RefSeq" id="WP_376866806.1">
    <property type="nucleotide sequence ID" value="NZ_JBHRYB010000013.1"/>
</dbReference>
<comment type="caution">
    <text evidence="1">The sequence shown here is derived from an EMBL/GenBank/DDBJ whole genome shotgun (WGS) entry which is preliminary data.</text>
</comment>
<dbReference type="EMBL" id="JBHRYB010000013">
    <property type="protein sequence ID" value="MFC3680750.1"/>
    <property type="molecule type" value="Genomic_DNA"/>
</dbReference>
<gene>
    <name evidence="1" type="ORF">ACFOMG_11640</name>
</gene>
<accession>A0ABV7VT80</accession>
<evidence type="ECO:0000313" key="2">
    <source>
        <dbReference type="Proteomes" id="UP001595722"/>
    </source>
</evidence>
<proteinExistence type="predicted"/>
<dbReference type="Proteomes" id="UP001595722">
    <property type="component" value="Unassembled WGS sequence"/>
</dbReference>
<reference evidence="2" key="1">
    <citation type="journal article" date="2019" name="Int. J. Syst. Evol. Microbiol.">
        <title>The Global Catalogue of Microorganisms (GCM) 10K type strain sequencing project: providing services to taxonomists for standard genome sequencing and annotation.</title>
        <authorList>
            <consortium name="The Broad Institute Genomics Platform"/>
            <consortium name="The Broad Institute Genome Sequencing Center for Infectious Disease"/>
            <person name="Wu L."/>
            <person name="Ma J."/>
        </authorList>
    </citation>
    <scope>NUCLEOTIDE SEQUENCE [LARGE SCALE GENOMIC DNA]</scope>
    <source>
        <strain evidence="2">KCTC 42424</strain>
    </source>
</reference>